<evidence type="ECO:0000313" key="3">
    <source>
        <dbReference type="EMBL" id="AYK27935.1"/>
    </source>
</evidence>
<feature type="transmembrane region" description="Helical" evidence="1">
    <location>
        <begin position="161"/>
        <end position="180"/>
    </location>
</feature>
<feature type="transmembrane region" description="Helical" evidence="1">
    <location>
        <begin position="133"/>
        <end position="155"/>
    </location>
</feature>
<protein>
    <submittedName>
        <fullName evidence="3">CPBP family intramembrane metalloprotease</fullName>
    </submittedName>
</protein>
<dbReference type="EMBL" id="MH785236">
    <property type="protein sequence ID" value="AYK27935.1"/>
    <property type="molecule type" value="Genomic_DNA"/>
</dbReference>
<feature type="transmembrane region" description="Helical" evidence="1">
    <location>
        <begin position="73"/>
        <end position="92"/>
    </location>
</feature>
<dbReference type="Pfam" id="PF02517">
    <property type="entry name" value="Rce1-like"/>
    <property type="match status" value="1"/>
</dbReference>
<accession>A0A499S3X9</accession>
<organism evidence="3">
    <name type="scientific">Staphylococcus aureus</name>
    <dbReference type="NCBI Taxonomy" id="1280"/>
    <lineage>
        <taxon>Bacteria</taxon>
        <taxon>Bacillati</taxon>
        <taxon>Bacillota</taxon>
        <taxon>Bacilli</taxon>
        <taxon>Bacillales</taxon>
        <taxon>Staphylococcaceae</taxon>
        <taxon>Staphylococcus</taxon>
    </lineage>
</organism>
<keyword evidence="1" id="KW-0472">Membrane</keyword>
<sequence>MKKTIIYFVLYFIISAIGFGTLKKLGIEYNSLEIAVYALPMMIILSIFVYSIALNPYQKRKSSPIIQVKSLEYVVPLVILCDILIILESLYTGNFRPILLAQLLLTFLIGFSEEFFFRKYIIEHMLTKHKSKLLALITSSILFGLLHMANTFGGLTIENAASQSMLATVVGLLYGLIYIFTKKIWMLVLLHMNVDFALFSSVINQSYLQVVPALIVEIILIFTVLKIIMCILKSIKTKNNKFL</sequence>
<feature type="transmembrane region" description="Helical" evidence="1">
    <location>
        <begin position="5"/>
        <end position="22"/>
    </location>
</feature>
<dbReference type="GO" id="GO:0006508">
    <property type="term" value="P:proteolysis"/>
    <property type="evidence" value="ECO:0007669"/>
    <property type="project" value="UniProtKB-KW"/>
</dbReference>
<dbReference type="GO" id="GO:0008237">
    <property type="term" value="F:metallopeptidase activity"/>
    <property type="evidence" value="ECO:0007669"/>
    <property type="project" value="UniProtKB-KW"/>
</dbReference>
<feature type="transmembrane region" description="Helical" evidence="1">
    <location>
        <begin position="213"/>
        <end position="232"/>
    </location>
</feature>
<evidence type="ECO:0000256" key="1">
    <source>
        <dbReference type="SAM" id="Phobius"/>
    </source>
</evidence>
<keyword evidence="3" id="KW-0614">Plasmid</keyword>
<evidence type="ECO:0000259" key="2">
    <source>
        <dbReference type="Pfam" id="PF02517"/>
    </source>
</evidence>
<dbReference type="PANTHER" id="PTHR36435:SF1">
    <property type="entry name" value="CAAX AMINO TERMINAL PROTEASE FAMILY PROTEIN"/>
    <property type="match status" value="1"/>
</dbReference>
<keyword evidence="3" id="KW-0482">Metalloprotease</keyword>
<dbReference type="InterPro" id="IPR052710">
    <property type="entry name" value="CAAX_protease"/>
</dbReference>
<keyword evidence="3" id="KW-0645">Protease</keyword>
<dbReference type="RefSeq" id="WP_031900907.1">
    <property type="nucleotide sequence ID" value="NZ_CP011871.1"/>
</dbReference>
<dbReference type="InterPro" id="IPR003675">
    <property type="entry name" value="Rce1/LyrA-like_dom"/>
</dbReference>
<dbReference type="GO" id="GO:0080120">
    <property type="term" value="P:CAAX-box protein maturation"/>
    <property type="evidence" value="ECO:0007669"/>
    <property type="project" value="UniProtKB-ARBA"/>
</dbReference>
<keyword evidence="3" id="KW-0378">Hydrolase</keyword>
<dbReference type="PANTHER" id="PTHR36435">
    <property type="entry name" value="SLR1288 PROTEIN"/>
    <property type="match status" value="1"/>
</dbReference>
<keyword evidence="1" id="KW-0812">Transmembrane</keyword>
<geneLocation type="plasmid" evidence="3">
    <name>pPH1-1</name>
</geneLocation>
<keyword evidence="1" id="KW-1133">Transmembrane helix</keyword>
<reference evidence="3" key="1">
    <citation type="journal article" date="2019" name="Front. Microbiol.">
        <title>Prevalence of Antibiotic and Heavy Metal Resistance Determinants and Virulence-Related Genetic Elements in Plasmids of Staphylococcus aureus.</title>
        <authorList>
            <person name="Bukowski M."/>
            <person name="Piwowarczyk R."/>
            <person name="Madry A."/>
            <person name="Zagorski-Przybylo R."/>
            <person name="Hydzik M."/>
            <person name="Wladyka B."/>
        </authorList>
    </citation>
    <scope>NUCLEOTIDE SEQUENCE</scope>
    <source>
        <strain evidence="3">Ph1</strain>
        <plasmid evidence="3">pPH1-1</plasmid>
    </source>
</reference>
<feature type="transmembrane region" description="Helical" evidence="1">
    <location>
        <begin position="34"/>
        <end position="53"/>
    </location>
</feature>
<feature type="domain" description="CAAX prenyl protease 2/Lysostaphin resistance protein A-like" evidence="2">
    <location>
        <begin position="99"/>
        <end position="196"/>
    </location>
</feature>
<name>A0A499S3X9_STAAU</name>
<gene>
    <name evidence="3" type="ORF">D0Y80_l00125</name>
</gene>
<dbReference type="AlphaFoldDB" id="A0A499S3X9"/>
<proteinExistence type="predicted"/>
<dbReference type="GO" id="GO:0004175">
    <property type="term" value="F:endopeptidase activity"/>
    <property type="evidence" value="ECO:0007669"/>
    <property type="project" value="UniProtKB-ARBA"/>
</dbReference>